<dbReference type="OrthoDB" id="9851976at2"/>
<organism evidence="1 2">
    <name type="scientific">Ammonifex thiophilus</name>
    <dbReference type="NCBI Taxonomy" id="444093"/>
    <lineage>
        <taxon>Bacteria</taxon>
        <taxon>Bacillati</taxon>
        <taxon>Bacillota</taxon>
        <taxon>Clostridia</taxon>
        <taxon>Thermoanaerobacterales</taxon>
        <taxon>Thermoanaerobacteraceae</taxon>
        <taxon>Ammonifex</taxon>
    </lineage>
</organism>
<protein>
    <submittedName>
        <fullName evidence="1">Uncharacterized protein</fullName>
    </submittedName>
</protein>
<evidence type="ECO:0000313" key="1">
    <source>
        <dbReference type="EMBL" id="RDV83893.1"/>
    </source>
</evidence>
<sequence>MKGWAETVSEWLEKLERARKYLLAAALELRQVELGLKSAWEYEAARHIGYLAQDVRDLAEEVPGVQEWLREKGGAVSGKLGSESGA</sequence>
<dbReference type="AlphaFoldDB" id="A0A3D8P466"/>
<evidence type="ECO:0000313" key="2">
    <source>
        <dbReference type="Proteomes" id="UP000256329"/>
    </source>
</evidence>
<gene>
    <name evidence="1" type="ORF">DXX99_03400</name>
</gene>
<dbReference type="Proteomes" id="UP000256329">
    <property type="component" value="Unassembled WGS sequence"/>
</dbReference>
<proteinExistence type="predicted"/>
<keyword evidence="2" id="KW-1185">Reference proteome</keyword>
<comment type="caution">
    <text evidence="1">The sequence shown here is derived from an EMBL/GenBank/DDBJ whole genome shotgun (WGS) entry which is preliminary data.</text>
</comment>
<reference evidence="1 2" key="1">
    <citation type="submission" date="2018-08" db="EMBL/GenBank/DDBJ databases">
        <title>Form III RuBisCO-mediated autotrophy in Thermodesulfobium bacteria.</title>
        <authorList>
            <person name="Toshchakov S.V."/>
            <person name="Kublanov I.V."/>
            <person name="Frolov E."/>
            <person name="Bonch-Osmolovskaya E.A."/>
            <person name="Tourova T.P."/>
            <person name="Chernych N.A."/>
            <person name="Lebedinsky A.V."/>
        </authorList>
    </citation>
    <scope>NUCLEOTIDE SEQUENCE [LARGE SCALE GENOMIC DNA]</scope>
    <source>
        <strain evidence="1 2">SR</strain>
    </source>
</reference>
<name>A0A3D8P466_9THEO</name>
<dbReference type="EMBL" id="QSLN01000003">
    <property type="protein sequence ID" value="RDV83893.1"/>
    <property type="molecule type" value="Genomic_DNA"/>
</dbReference>
<accession>A0A3D8P466</accession>
<dbReference type="RefSeq" id="WP_115792113.1">
    <property type="nucleotide sequence ID" value="NZ_QSLN01000003.1"/>
</dbReference>